<reference evidence="2" key="1">
    <citation type="submission" date="2016-10" db="EMBL/GenBank/DDBJ databases">
        <authorList>
            <person name="de Groot N.N."/>
        </authorList>
    </citation>
    <scope>NUCLEOTIDE SEQUENCE</scope>
</reference>
<organism evidence="2">
    <name type="scientific">hydrothermal vent metagenome</name>
    <dbReference type="NCBI Taxonomy" id="652676"/>
    <lineage>
        <taxon>unclassified sequences</taxon>
        <taxon>metagenomes</taxon>
        <taxon>ecological metagenomes</taxon>
    </lineage>
</organism>
<name>A0A1W1BAI9_9ZZZZ</name>
<dbReference type="Gene3D" id="3.40.30.10">
    <property type="entry name" value="Glutaredoxin"/>
    <property type="match status" value="1"/>
</dbReference>
<sequence length="102" mass="12118">MLKETPFLEVLKQIGKHKITLIEVGSDSCHSCQKMGKILYKIKQKHPEYPIYFVNVRKEREVAYRLKVQMIPTQIVVNSKGYEIYRHIGVLLEKEIERIFEK</sequence>
<dbReference type="AlphaFoldDB" id="A0A1W1BAI9"/>
<evidence type="ECO:0000313" key="2">
    <source>
        <dbReference type="EMBL" id="SFV50517.1"/>
    </source>
</evidence>
<accession>A0A1W1BAI9</accession>
<feature type="domain" description="Thioredoxin" evidence="1">
    <location>
        <begin position="5"/>
        <end position="95"/>
    </location>
</feature>
<dbReference type="CDD" id="cd02947">
    <property type="entry name" value="TRX_family"/>
    <property type="match status" value="1"/>
</dbReference>
<dbReference type="InterPro" id="IPR036249">
    <property type="entry name" value="Thioredoxin-like_sf"/>
</dbReference>
<protein>
    <submittedName>
        <fullName evidence="2">Thioredoxin</fullName>
    </submittedName>
</protein>
<dbReference type="Pfam" id="PF00085">
    <property type="entry name" value="Thioredoxin"/>
    <property type="match status" value="1"/>
</dbReference>
<gene>
    <name evidence="2" type="ORF">MNB_SM-7-1111</name>
</gene>
<dbReference type="SUPFAM" id="SSF52833">
    <property type="entry name" value="Thioredoxin-like"/>
    <property type="match status" value="1"/>
</dbReference>
<proteinExistence type="predicted"/>
<dbReference type="EMBL" id="FPHB01000011">
    <property type="protein sequence ID" value="SFV50517.1"/>
    <property type="molecule type" value="Genomic_DNA"/>
</dbReference>
<evidence type="ECO:0000259" key="1">
    <source>
        <dbReference type="Pfam" id="PF00085"/>
    </source>
</evidence>
<dbReference type="InterPro" id="IPR013766">
    <property type="entry name" value="Thioredoxin_domain"/>
</dbReference>